<comment type="caution">
    <text evidence="1">The sequence shown here is derived from an EMBL/GenBank/DDBJ whole genome shotgun (WGS) entry which is preliminary data.</text>
</comment>
<keyword evidence="2" id="KW-1185">Reference proteome</keyword>
<evidence type="ECO:0000313" key="1">
    <source>
        <dbReference type="EMBL" id="KAI7949993.1"/>
    </source>
</evidence>
<evidence type="ECO:0000313" key="2">
    <source>
        <dbReference type="Proteomes" id="UP001060170"/>
    </source>
</evidence>
<reference evidence="1 2" key="3">
    <citation type="journal article" date="2022" name="Microbiol. Spectr.">
        <title>Folding features and dynamics of 3D genome architecture in plant fungal pathogens.</title>
        <authorList>
            <person name="Xia C."/>
        </authorList>
    </citation>
    <scope>NUCLEOTIDE SEQUENCE [LARGE SCALE GENOMIC DNA]</scope>
    <source>
        <strain evidence="1 2">93-210</strain>
    </source>
</reference>
<organism evidence="1 2">
    <name type="scientific">Puccinia striiformis f. sp. tritici</name>
    <dbReference type="NCBI Taxonomy" id="168172"/>
    <lineage>
        <taxon>Eukaryota</taxon>
        <taxon>Fungi</taxon>
        <taxon>Dikarya</taxon>
        <taxon>Basidiomycota</taxon>
        <taxon>Pucciniomycotina</taxon>
        <taxon>Pucciniomycetes</taxon>
        <taxon>Pucciniales</taxon>
        <taxon>Pucciniaceae</taxon>
        <taxon>Puccinia</taxon>
    </lineage>
</organism>
<dbReference type="Proteomes" id="UP001060170">
    <property type="component" value="Chromosome 8"/>
</dbReference>
<gene>
    <name evidence="1" type="ORF">MJO28_008814</name>
</gene>
<protein>
    <submittedName>
        <fullName evidence="1">Uncharacterized protein</fullName>
    </submittedName>
</protein>
<name>A0ACC0EC42_9BASI</name>
<accession>A0ACC0EC42</accession>
<proteinExistence type="predicted"/>
<reference evidence="2" key="1">
    <citation type="journal article" date="2018" name="BMC Genomics">
        <title>Genomic insights into host adaptation between the wheat stripe rust pathogen (Puccinia striiformis f. sp. tritici) and the barley stripe rust pathogen (Puccinia striiformis f. sp. hordei).</title>
        <authorList>
            <person name="Xia C."/>
            <person name="Wang M."/>
            <person name="Yin C."/>
            <person name="Cornejo O.E."/>
            <person name="Hulbert S.H."/>
            <person name="Chen X."/>
        </authorList>
    </citation>
    <scope>NUCLEOTIDE SEQUENCE [LARGE SCALE GENOMIC DNA]</scope>
    <source>
        <strain evidence="2">93-210</strain>
    </source>
</reference>
<reference evidence="2" key="2">
    <citation type="journal article" date="2018" name="Mol. Plant Microbe Interact.">
        <title>Genome sequence resources for the wheat stripe rust pathogen (Puccinia striiformis f. sp. tritici) and the barley stripe rust pathogen (Puccinia striiformis f. sp. hordei).</title>
        <authorList>
            <person name="Xia C."/>
            <person name="Wang M."/>
            <person name="Yin C."/>
            <person name="Cornejo O.E."/>
            <person name="Hulbert S.H."/>
            <person name="Chen X."/>
        </authorList>
    </citation>
    <scope>NUCLEOTIDE SEQUENCE [LARGE SCALE GENOMIC DNA]</scope>
    <source>
        <strain evidence="2">93-210</strain>
    </source>
</reference>
<sequence>MSATRTPNHPVIVSGHFEPLSPSEPETTKGSQYGFVSTLSYFQCAGYGGNKADAFEVVLKTNTLLTHTLEVGFIYSLTGKLIAMNDGTLPIITYFENSLVKVCEAGDNQPDFKSKTTAIGLGHVSKREEVVGSEEDGGTRLEVEVVHHDWDAQAKFHRRFLIKYIIPSSKNMVKTQTLYVVGRETDIVGILVDFDVAKSMAIVLVNAVSLTSGHMLGRLLPSASGSEVPSPRKGLKFVKLSPRKEQSASQLSESPNVPLTPTKSNDKENDLKGKRKQASDNEDESEVESDLDKLDSMEIEVEETQKSKSTRGSPRKSILQAAAKRMKRL</sequence>
<dbReference type="EMBL" id="CM045872">
    <property type="protein sequence ID" value="KAI7949993.1"/>
    <property type="molecule type" value="Genomic_DNA"/>
</dbReference>